<sequence length="253" mass="28421">MAFADINLQGVVWRGKGLNLLLLPPGVSARSLRGASQPKSTSQRGEHGKKKRYPCAPNQNPEGQNGLQTAQPPDRRPLPQNAWPEEWQKRLAATRPGNIVWTYWELGRDVCLTPNAARRAFFQRLLTDLAHPAGTHTFWPSCLPTDTETSAFPPSPLSGAGFTANPDVFWSGVDKLGARGVMVMGEAAVKALNLPEEFNNFVQIHHQGHFVWMLQDVDDILREEKFYRSILEFLRNALRDFVRSNRVEPNSSR</sequence>
<dbReference type="Proteomes" id="UP000242645">
    <property type="component" value="Chromosome"/>
</dbReference>
<dbReference type="RefSeq" id="WP_096399291.1">
    <property type="nucleotide sequence ID" value="NZ_AP017368.1"/>
</dbReference>
<name>A0A1J1DXD6_9BACT</name>
<evidence type="ECO:0000313" key="2">
    <source>
        <dbReference type="EMBL" id="BAV91758.1"/>
    </source>
</evidence>
<evidence type="ECO:0000313" key="3">
    <source>
        <dbReference type="Proteomes" id="UP000242645"/>
    </source>
</evidence>
<organism evidence="2 3">
    <name type="scientific">Candidatus Desulfovibrio trichonymphae</name>
    <dbReference type="NCBI Taxonomy" id="1725232"/>
    <lineage>
        <taxon>Bacteria</taxon>
        <taxon>Pseudomonadati</taxon>
        <taxon>Thermodesulfobacteriota</taxon>
        <taxon>Desulfovibrionia</taxon>
        <taxon>Desulfovibrionales</taxon>
        <taxon>Desulfovibrionaceae</taxon>
        <taxon>Desulfovibrio</taxon>
    </lineage>
</organism>
<feature type="region of interest" description="Disordered" evidence="1">
    <location>
        <begin position="29"/>
        <end position="81"/>
    </location>
</feature>
<accession>A0A1J1DXD6</accession>
<feature type="compositionally biased region" description="Polar residues" evidence="1">
    <location>
        <begin position="57"/>
        <end position="71"/>
    </location>
</feature>
<keyword evidence="3" id="KW-1185">Reference proteome</keyword>
<dbReference type="AlphaFoldDB" id="A0A1J1DXD6"/>
<reference evidence="2 3" key="1">
    <citation type="journal article" date="2017" name="ISME J.">
        <title>Genome of 'Ca. Desulfovibrio trichonymphae', an H2-oxidizing bacterium in a tripartite symbiotic system within a protist cell in the termite gut.</title>
        <authorList>
            <person name="Kuwahara H."/>
            <person name="Yuki M."/>
            <person name="Izawa K."/>
            <person name="Ohkuma M."/>
            <person name="Hongoh Y."/>
        </authorList>
    </citation>
    <scope>NUCLEOTIDE SEQUENCE [LARGE SCALE GENOMIC DNA]</scope>
    <source>
        <strain evidence="2 3">Rs-N31</strain>
    </source>
</reference>
<protein>
    <submittedName>
        <fullName evidence="2">Uncharacterized protein</fullName>
    </submittedName>
</protein>
<proteinExistence type="predicted"/>
<dbReference type="EMBL" id="AP017368">
    <property type="protein sequence ID" value="BAV91758.1"/>
    <property type="molecule type" value="Genomic_DNA"/>
</dbReference>
<dbReference type="OrthoDB" id="5460870at2"/>
<dbReference type="KEGG" id="dtr:RSDT_0246"/>
<gene>
    <name evidence="2" type="ORF">RSDT_0246</name>
</gene>
<evidence type="ECO:0000256" key="1">
    <source>
        <dbReference type="SAM" id="MobiDB-lite"/>
    </source>
</evidence>